<sequence length="127" mass="14132">MSPERKQLFLWQLLAKRAESKRQRLLQHSNNVLSSSQVNSQDGNQSLLPTSDPSLARDEDMQPQSGLTSEVKTETEDIALDNVEANTGEGPPSHATGIQGTSVNPSIQETENPSLCPCWWKILYRIE</sequence>
<evidence type="ECO:0000256" key="1">
    <source>
        <dbReference type="SAM" id="MobiDB-lite"/>
    </source>
</evidence>
<feature type="compositionally biased region" description="Low complexity" evidence="1">
    <location>
        <begin position="26"/>
        <end position="41"/>
    </location>
</feature>
<proteinExistence type="predicted"/>
<dbReference type="EMBL" id="JAVYJV010000008">
    <property type="protein sequence ID" value="KAK4365385.1"/>
    <property type="molecule type" value="Genomic_DNA"/>
</dbReference>
<dbReference type="AlphaFoldDB" id="A0AAE1S8F4"/>
<name>A0AAE1S8F4_9SOLA</name>
<dbReference type="Proteomes" id="UP001291623">
    <property type="component" value="Unassembled WGS sequence"/>
</dbReference>
<reference evidence="2" key="1">
    <citation type="submission" date="2023-12" db="EMBL/GenBank/DDBJ databases">
        <title>Genome assembly of Anisodus tanguticus.</title>
        <authorList>
            <person name="Wang Y.-J."/>
        </authorList>
    </citation>
    <scope>NUCLEOTIDE SEQUENCE</scope>
    <source>
        <strain evidence="2">KB-2021</strain>
        <tissue evidence="2">Leaf</tissue>
    </source>
</reference>
<accession>A0AAE1S8F4</accession>
<feature type="compositionally biased region" description="Polar residues" evidence="1">
    <location>
        <begin position="42"/>
        <end position="53"/>
    </location>
</feature>
<keyword evidence="3" id="KW-1185">Reference proteome</keyword>
<feature type="compositionally biased region" description="Polar residues" evidence="1">
    <location>
        <begin position="96"/>
        <end position="108"/>
    </location>
</feature>
<feature type="region of interest" description="Disordered" evidence="1">
    <location>
        <begin position="26"/>
        <end position="108"/>
    </location>
</feature>
<organism evidence="2 3">
    <name type="scientific">Anisodus tanguticus</name>
    <dbReference type="NCBI Taxonomy" id="243964"/>
    <lineage>
        <taxon>Eukaryota</taxon>
        <taxon>Viridiplantae</taxon>
        <taxon>Streptophyta</taxon>
        <taxon>Embryophyta</taxon>
        <taxon>Tracheophyta</taxon>
        <taxon>Spermatophyta</taxon>
        <taxon>Magnoliopsida</taxon>
        <taxon>eudicotyledons</taxon>
        <taxon>Gunneridae</taxon>
        <taxon>Pentapetalae</taxon>
        <taxon>asterids</taxon>
        <taxon>lamiids</taxon>
        <taxon>Solanales</taxon>
        <taxon>Solanaceae</taxon>
        <taxon>Solanoideae</taxon>
        <taxon>Hyoscyameae</taxon>
        <taxon>Anisodus</taxon>
    </lineage>
</organism>
<comment type="caution">
    <text evidence="2">The sequence shown here is derived from an EMBL/GenBank/DDBJ whole genome shotgun (WGS) entry which is preliminary data.</text>
</comment>
<evidence type="ECO:0000313" key="2">
    <source>
        <dbReference type="EMBL" id="KAK4365385.1"/>
    </source>
</evidence>
<evidence type="ECO:0000313" key="3">
    <source>
        <dbReference type="Proteomes" id="UP001291623"/>
    </source>
</evidence>
<gene>
    <name evidence="2" type="ORF">RND71_016743</name>
</gene>
<protein>
    <submittedName>
        <fullName evidence="2">Uncharacterized protein</fullName>
    </submittedName>
</protein>